<evidence type="ECO:0000256" key="3">
    <source>
        <dbReference type="SAM" id="MobiDB-lite"/>
    </source>
</evidence>
<reference evidence="5 6" key="1">
    <citation type="journal article" date="2024" name="Nat. Commun.">
        <title>Phylogenomics reveals the evolutionary origins of lichenization in chlorophyte algae.</title>
        <authorList>
            <person name="Puginier C."/>
            <person name="Libourel C."/>
            <person name="Otte J."/>
            <person name="Skaloud P."/>
            <person name="Haon M."/>
            <person name="Grisel S."/>
            <person name="Petersen M."/>
            <person name="Berrin J.G."/>
            <person name="Delaux P.M."/>
            <person name="Dal Grande F."/>
            <person name="Keller J."/>
        </authorList>
    </citation>
    <scope>NUCLEOTIDE SEQUENCE [LARGE SCALE GENOMIC DNA]</scope>
    <source>
        <strain evidence="5 6">SAG 2523</strain>
    </source>
</reference>
<dbReference type="GO" id="GO:0008233">
    <property type="term" value="F:peptidase activity"/>
    <property type="evidence" value="ECO:0007669"/>
    <property type="project" value="InterPro"/>
</dbReference>
<dbReference type="PANTHER" id="PTHR43248:SF2">
    <property type="entry name" value="PROLYL AMINOPEPTIDASE"/>
    <property type="match status" value="1"/>
</dbReference>
<name>A0AAW1TCR4_9CHLO</name>
<dbReference type="PRINTS" id="PR00793">
    <property type="entry name" value="PROAMNOPTASE"/>
</dbReference>
<evidence type="ECO:0000256" key="1">
    <source>
        <dbReference type="ARBA" id="ARBA00010088"/>
    </source>
</evidence>
<evidence type="ECO:0000259" key="4">
    <source>
        <dbReference type="Pfam" id="PF00561"/>
    </source>
</evidence>
<dbReference type="GO" id="GO:0006508">
    <property type="term" value="P:proteolysis"/>
    <property type="evidence" value="ECO:0007669"/>
    <property type="project" value="InterPro"/>
</dbReference>
<organism evidence="5 6">
    <name type="scientific">Apatococcus fuscideae</name>
    <dbReference type="NCBI Taxonomy" id="2026836"/>
    <lineage>
        <taxon>Eukaryota</taxon>
        <taxon>Viridiplantae</taxon>
        <taxon>Chlorophyta</taxon>
        <taxon>core chlorophytes</taxon>
        <taxon>Trebouxiophyceae</taxon>
        <taxon>Chlorellales</taxon>
        <taxon>Chlorellaceae</taxon>
        <taxon>Apatococcus</taxon>
    </lineage>
</organism>
<dbReference type="InterPro" id="IPR051601">
    <property type="entry name" value="Serine_prot/Carboxylest_S33"/>
</dbReference>
<dbReference type="Gene3D" id="3.40.50.1820">
    <property type="entry name" value="alpha/beta hydrolase"/>
    <property type="match status" value="1"/>
</dbReference>
<sequence length="464" mass="51678">MAEASAGKKRKVVSEGSQPQPCNGFSVPGLTLQDFRFKAPLDYFSDSTTHIDIFVRFVEGTNKLHTKQPYLLYLQGGPGFEAPRPTEASGWLRTAVNSFKVVLLDQRGTGRSTAITAAFLARLGTSEKQAAYLQHFRADSIVQDAELVRQLLVPKEMQEGRWAILGQSFGGFCCIQYLSAAPQGLTEVFLTGGLPPDVAQPCPADSAYRALYRRVLLQNAKYYVRFPQDIKLVQRIVNYLASQPEGGALLPNGTILRPRTFQMLGLQGLGSSGGFERLHYLLETAFDGPDLSMSFMKGFESWMPWAANPLYALLHESIYCQGTGSRWSAHRVRLAEFRTEFDAAAAAANGHPVNFTGEMVFPWMFDDFAELRTLKATAELMAQKSDWKPLYNCQQLHSTSVPVASASYYEDMYVDFDHAQATAKHITGIRQWITNEFHHSGLRDDGQRILEVLMAFSRGMAPLS</sequence>
<dbReference type="EMBL" id="JALJOV010000168">
    <property type="protein sequence ID" value="KAK9866357.1"/>
    <property type="molecule type" value="Genomic_DNA"/>
</dbReference>
<dbReference type="AlphaFoldDB" id="A0AAW1TCR4"/>
<dbReference type="SUPFAM" id="SSF53474">
    <property type="entry name" value="alpha/beta-Hydrolases"/>
    <property type="match status" value="1"/>
</dbReference>
<dbReference type="InterPro" id="IPR002410">
    <property type="entry name" value="Peptidase_S33"/>
</dbReference>
<keyword evidence="2" id="KW-0378">Hydrolase</keyword>
<gene>
    <name evidence="5" type="ORF">WJX84_006019</name>
</gene>
<dbReference type="PANTHER" id="PTHR43248">
    <property type="entry name" value="2-SUCCINYL-6-HYDROXY-2,4-CYCLOHEXADIENE-1-CARBOXYLATE SYNTHASE"/>
    <property type="match status" value="1"/>
</dbReference>
<evidence type="ECO:0000313" key="6">
    <source>
        <dbReference type="Proteomes" id="UP001485043"/>
    </source>
</evidence>
<comment type="caution">
    <text evidence="5">The sequence shown here is derived from an EMBL/GenBank/DDBJ whole genome shotgun (WGS) entry which is preliminary data.</text>
</comment>
<dbReference type="InterPro" id="IPR000073">
    <property type="entry name" value="AB_hydrolase_1"/>
</dbReference>
<feature type="region of interest" description="Disordered" evidence="3">
    <location>
        <begin position="1"/>
        <end position="20"/>
    </location>
</feature>
<comment type="similarity">
    <text evidence="1">Belongs to the peptidase S33 family.</text>
</comment>
<accession>A0AAW1TCR4</accession>
<protein>
    <recommendedName>
        <fullName evidence="4">AB hydrolase-1 domain-containing protein</fullName>
    </recommendedName>
</protein>
<keyword evidence="6" id="KW-1185">Reference proteome</keyword>
<dbReference type="Proteomes" id="UP001485043">
    <property type="component" value="Unassembled WGS sequence"/>
</dbReference>
<evidence type="ECO:0000313" key="5">
    <source>
        <dbReference type="EMBL" id="KAK9866357.1"/>
    </source>
</evidence>
<evidence type="ECO:0000256" key="2">
    <source>
        <dbReference type="ARBA" id="ARBA00022801"/>
    </source>
</evidence>
<dbReference type="InterPro" id="IPR029058">
    <property type="entry name" value="AB_hydrolase_fold"/>
</dbReference>
<feature type="domain" description="AB hydrolase-1" evidence="4">
    <location>
        <begin position="71"/>
        <end position="196"/>
    </location>
</feature>
<proteinExistence type="inferred from homology"/>
<dbReference type="Pfam" id="PF00561">
    <property type="entry name" value="Abhydrolase_1"/>
    <property type="match status" value="1"/>
</dbReference>